<feature type="region of interest" description="Disordered" evidence="1">
    <location>
        <begin position="123"/>
        <end position="177"/>
    </location>
</feature>
<organism evidence="2 3">
    <name type="scientific">Volvox africanus</name>
    <dbReference type="NCBI Taxonomy" id="51714"/>
    <lineage>
        <taxon>Eukaryota</taxon>
        <taxon>Viridiplantae</taxon>
        <taxon>Chlorophyta</taxon>
        <taxon>core chlorophytes</taxon>
        <taxon>Chlorophyceae</taxon>
        <taxon>CS clade</taxon>
        <taxon>Chlamydomonadales</taxon>
        <taxon>Volvocaceae</taxon>
        <taxon>Volvox</taxon>
    </lineage>
</organism>
<evidence type="ECO:0000313" key="2">
    <source>
        <dbReference type="EMBL" id="GLI63549.1"/>
    </source>
</evidence>
<dbReference type="Proteomes" id="UP001165090">
    <property type="component" value="Unassembled WGS sequence"/>
</dbReference>
<proteinExistence type="predicted"/>
<accession>A0ABQ5S1Q7</accession>
<protein>
    <recommendedName>
        <fullName evidence="4">4Fe-4S ferredoxin-type domain-containing protein</fullName>
    </recommendedName>
</protein>
<name>A0ABQ5S1Q7_9CHLO</name>
<comment type="caution">
    <text evidence="2">The sequence shown here is derived from an EMBL/GenBank/DDBJ whole genome shotgun (WGS) entry which is preliminary data.</text>
</comment>
<dbReference type="EMBL" id="BSDZ01000015">
    <property type="protein sequence ID" value="GLI63549.1"/>
    <property type="molecule type" value="Genomic_DNA"/>
</dbReference>
<feature type="compositionally biased region" description="Basic residues" evidence="1">
    <location>
        <begin position="168"/>
        <end position="177"/>
    </location>
</feature>
<gene>
    <name evidence="2" type="ORF">VaNZ11_006399</name>
</gene>
<evidence type="ECO:0000256" key="1">
    <source>
        <dbReference type="SAM" id="MobiDB-lite"/>
    </source>
</evidence>
<evidence type="ECO:0000313" key="3">
    <source>
        <dbReference type="Proteomes" id="UP001165090"/>
    </source>
</evidence>
<keyword evidence="3" id="KW-1185">Reference proteome</keyword>
<evidence type="ECO:0008006" key="4">
    <source>
        <dbReference type="Google" id="ProtNLM"/>
    </source>
</evidence>
<feature type="compositionally biased region" description="Basic and acidic residues" evidence="1">
    <location>
        <begin position="156"/>
        <end position="167"/>
    </location>
</feature>
<sequence>MLHVQAHAAAGADTAPAAAVVATAAVAVQDERIKAAVQAEASIADGQAVCGAVHTMPAIPYKSPIRRRTARIKIPFAEPEEIAPGYVERLQALVAQRGCICLGFTCAQLCPGGSLGPLYPDPKDANPITGTHGWEGERRFRGRQRNESPGTAAEEGDFKRLSHEHTGIKGRKGISLP</sequence>
<reference evidence="2 3" key="1">
    <citation type="journal article" date="2023" name="IScience">
        <title>Expanded male sex-determining region conserved during the evolution of homothallism in the green alga Volvox.</title>
        <authorList>
            <person name="Yamamoto K."/>
            <person name="Matsuzaki R."/>
            <person name="Mahakham W."/>
            <person name="Heman W."/>
            <person name="Sekimoto H."/>
            <person name="Kawachi M."/>
            <person name="Minakuchi Y."/>
            <person name="Toyoda A."/>
            <person name="Nozaki H."/>
        </authorList>
    </citation>
    <scope>NUCLEOTIDE SEQUENCE [LARGE SCALE GENOMIC DNA]</scope>
    <source>
        <strain evidence="2 3">NIES-4468</strain>
    </source>
</reference>